<dbReference type="OrthoDB" id="6617942at2759"/>
<reference evidence="2" key="1">
    <citation type="submission" date="2022-01" db="EMBL/GenBank/DDBJ databases">
        <authorList>
            <person name="King R."/>
        </authorList>
    </citation>
    <scope>NUCLEOTIDE SEQUENCE</scope>
</reference>
<evidence type="ECO:0000313" key="2">
    <source>
        <dbReference type="EMBL" id="CAH1104420.1"/>
    </source>
</evidence>
<accession>A0A9P0GC36</accession>
<dbReference type="PANTHER" id="PTHR46409:SF1">
    <property type="entry name" value="HTH PSQ-TYPE DOMAIN-CONTAINING PROTEIN"/>
    <property type="match status" value="1"/>
</dbReference>
<name>A0A9P0GC36_9CUCU</name>
<gene>
    <name evidence="2" type="ORF">PSYICH_LOCUS5510</name>
</gene>
<dbReference type="Proteomes" id="UP001153636">
    <property type="component" value="Chromosome 17"/>
</dbReference>
<organism evidence="2 3">
    <name type="scientific">Psylliodes chrysocephalus</name>
    <dbReference type="NCBI Taxonomy" id="3402493"/>
    <lineage>
        <taxon>Eukaryota</taxon>
        <taxon>Metazoa</taxon>
        <taxon>Ecdysozoa</taxon>
        <taxon>Arthropoda</taxon>
        <taxon>Hexapoda</taxon>
        <taxon>Insecta</taxon>
        <taxon>Pterygota</taxon>
        <taxon>Neoptera</taxon>
        <taxon>Endopterygota</taxon>
        <taxon>Coleoptera</taxon>
        <taxon>Polyphaga</taxon>
        <taxon>Cucujiformia</taxon>
        <taxon>Chrysomeloidea</taxon>
        <taxon>Chrysomelidae</taxon>
        <taxon>Galerucinae</taxon>
        <taxon>Alticini</taxon>
        <taxon>Psylliodes</taxon>
    </lineage>
</organism>
<protein>
    <submittedName>
        <fullName evidence="2">Uncharacterized protein</fullName>
    </submittedName>
</protein>
<dbReference type="PANTHER" id="PTHR46409">
    <property type="entry name" value="HTH PSQ-TYPE DOMAIN-CONTAINING PROTEIN"/>
    <property type="match status" value="1"/>
</dbReference>
<dbReference type="AlphaFoldDB" id="A0A9P0GC36"/>
<proteinExistence type="predicted"/>
<keyword evidence="1" id="KW-0175">Coiled coil</keyword>
<dbReference type="EMBL" id="OV651829">
    <property type="protein sequence ID" value="CAH1104420.1"/>
    <property type="molecule type" value="Genomic_DNA"/>
</dbReference>
<keyword evidence="3" id="KW-1185">Reference proteome</keyword>
<feature type="coiled-coil region" evidence="1">
    <location>
        <begin position="158"/>
        <end position="213"/>
    </location>
</feature>
<evidence type="ECO:0000256" key="1">
    <source>
        <dbReference type="SAM" id="Coils"/>
    </source>
</evidence>
<evidence type="ECO:0000313" key="3">
    <source>
        <dbReference type="Proteomes" id="UP001153636"/>
    </source>
</evidence>
<sequence>MLAIEDADSLIVQTVIELALSFSSVFVIGGDVDLLVLLTDKSRDISNIYLRKPDKGKKEDVFYSPQSLQYSDTVAKNVIQVFYDHNAELTEVVAAGKLFMLRQYDAEREYRKLDSLRYTYFVRAVTKKSFNLAALPPTSDVCHQQIRSLLLSFKTELLQEIISTKQELKNSIEASEARIALSIEKQNRRISNLEVENQHLKEKLENIERNQKQVGILQSDLIAIGCDGTAVNTGSKGGVIRLLALHLKRPLQWLKCQLHAIWMEIPQDRFHCQVLLENFLSLVNNYRYKKIEVKLPKVDMEKPTLFVPDISKEKKNKQSNYVVRKFEISRFNFNAEKYFHLINWQECTITEPSMTKHLTDKEIQDFIETGNLLVKNLWKLPCHTQAVERGVKLATEASLVICGHNNRDGWIRTTIASRKTMPKYDTKSDYLVENNS</sequence>